<dbReference type="RefSeq" id="WP_116282493.1">
    <property type="nucleotide sequence ID" value="NZ_NBXA01000014.1"/>
</dbReference>
<feature type="transmembrane region" description="Helical" evidence="6">
    <location>
        <begin position="178"/>
        <end position="196"/>
    </location>
</feature>
<evidence type="ECO:0000256" key="5">
    <source>
        <dbReference type="SAM" id="MobiDB-lite"/>
    </source>
</evidence>
<dbReference type="GO" id="GO:0016765">
    <property type="term" value="F:transferase activity, transferring alkyl or aryl (other than methyl) groups"/>
    <property type="evidence" value="ECO:0007669"/>
    <property type="project" value="InterPro"/>
</dbReference>
<dbReference type="AlphaFoldDB" id="A0A3E0VW53"/>
<dbReference type="OrthoDB" id="3212588at2"/>
<gene>
    <name evidence="7" type="ORF">B7R21_06835</name>
</gene>
<protein>
    <recommendedName>
        <fullName evidence="9">1,4-dihydroxy-2-naphthoate prenyltransferase</fullName>
    </recommendedName>
</protein>
<organism evidence="7 8">
    <name type="scientific">Subtercola boreus</name>
    <dbReference type="NCBI Taxonomy" id="120213"/>
    <lineage>
        <taxon>Bacteria</taxon>
        <taxon>Bacillati</taxon>
        <taxon>Actinomycetota</taxon>
        <taxon>Actinomycetes</taxon>
        <taxon>Micrococcales</taxon>
        <taxon>Microbacteriaceae</taxon>
        <taxon>Subtercola</taxon>
    </lineage>
</organism>
<evidence type="ECO:0000256" key="3">
    <source>
        <dbReference type="ARBA" id="ARBA00022989"/>
    </source>
</evidence>
<feature type="region of interest" description="Disordered" evidence="5">
    <location>
        <begin position="1"/>
        <end position="20"/>
    </location>
</feature>
<name>A0A3E0VW53_9MICO</name>
<feature type="transmembrane region" description="Helical" evidence="6">
    <location>
        <begin position="245"/>
        <end position="266"/>
    </location>
</feature>
<comment type="caution">
    <text evidence="7">The sequence shown here is derived from an EMBL/GenBank/DDBJ whole genome shotgun (WGS) entry which is preliminary data.</text>
</comment>
<accession>A0A3E0VW53</accession>
<feature type="transmembrane region" description="Helical" evidence="6">
    <location>
        <begin position="273"/>
        <end position="292"/>
    </location>
</feature>
<evidence type="ECO:0000256" key="4">
    <source>
        <dbReference type="ARBA" id="ARBA00023136"/>
    </source>
</evidence>
<reference evidence="7 8" key="1">
    <citation type="submission" date="2017-04" db="EMBL/GenBank/DDBJ databases">
        <title>Comparative genome analysis of Subtercola boreus.</title>
        <authorList>
            <person name="Cho Y.-J."/>
            <person name="Cho A."/>
            <person name="Kim O.-S."/>
            <person name="Lee J.-I."/>
        </authorList>
    </citation>
    <scope>NUCLEOTIDE SEQUENCE [LARGE SCALE GENOMIC DNA]</scope>
    <source>
        <strain evidence="7 8">P27444</strain>
    </source>
</reference>
<dbReference type="Proteomes" id="UP000256709">
    <property type="component" value="Unassembled WGS sequence"/>
</dbReference>
<feature type="transmembrane region" description="Helical" evidence="6">
    <location>
        <begin position="217"/>
        <end position="239"/>
    </location>
</feature>
<keyword evidence="2 6" id="KW-0812">Transmembrane</keyword>
<dbReference type="Pfam" id="PF01040">
    <property type="entry name" value="UbiA"/>
    <property type="match status" value="1"/>
</dbReference>
<feature type="transmembrane region" description="Helical" evidence="6">
    <location>
        <begin position="154"/>
        <end position="172"/>
    </location>
</feature>
<evidence type="ECO:0000313" key="8">
    <source>
        <dbReference type="Proteomes" id="UP000256709"/>
    </source>
</evidence>
<evidence type="ECO:0000256" key="6">
    <source>
        <dbReference type="SAM" id="Phobius"/>
    </source>
</evidence>
<dbReference type="CDD" id="cd13956">
    <property type="entry name" value="PT_UbiA"/>
    <property type="match status" value="1"/>
</dbReference>
<keyword evidence="3 6" id="KW-1133">Transmembrane helix</keyword>
<sequence>MSKLHGDDAPDDAGGHFGGHEGRGRSPIEALVGASHPGPTVAVTALAVILSIATGLELPRIIELGLAVFVGQLAIGWSNDWLDARRDAEVGRTDKPIAAGEISARSVRTAFIVAAAATIPLSFLLGVDAAIPHLVLVASGLAYNAGVKKTAYSWLPYMLSFGLLPTVVTLAGRPPAEAEWWVIATGALLGLAAHLTNVLPDLDADRKTGIRGLPHRLGLRISGVGAFAALLVASLAILVGAGPHIVTVVGLVLSVGVAALGVRLVLTRPPGRLLFQLIIAGALIDVLLLALSGSRLKV</sequence>
<evidence type="ECO:0008006" key="9">
    <source>
        <dbReference type="Google" id="ProtNLM"/>
    </source>
</evidence>
<dbReference type="Gene3D" id="1.10.357.140">
    <property type="entry name" value="UbiA prenyltransferase"/>
    <property type="match status" value="1"/>
</dbReference>
<evidence type="ECO:0000256" key="2">
    <source>
        <dbReference type="ARBA" id="ARBA00022692"/>
    </source>
</evidence>
<proteinExistence type="predicted"/>
<dbReference type="InterPro" id="IPR000537">
    <property type="entry name" value="UbiA_prenyltransferase"/>
</dbReference>
<evidence type="ECO:0000313" key="7">
    <source>
        <dbReference type="EMBL" id="RFA14294.1"/>
    </source>
</evidence>
<comment type="subcellular location">
    <subcellularLocation>
        <location evidence="1">Membrane</location>
        <topology evidence="1">Multi-pass membrane protein</topology>
    </subcellularLocation>
</comment>
<dbReference type="GO" id="GO:0016020">
    <property type="term" value="C:membrane"/>
    <property type="evidence" value="ECO:0007669"/>
    <property type="project" value="UniProtKB-SubCell"/>
</dbReference>
<dbReference type="InterPro" id="IPR044878">
    <property type="entry name" value="UbiA_sf"/>
</dbReference>
<dbReference type="EMBL" id="NBXA01000014">
    <property type="protein sequence ID" value="RFA14294.1"/>
    <property type="molecule type" value="Genomic_DNA"/>
</dbReference>
<evidence type="ECO:0000256" key="1">
    <source>
        <dbReference type="ARBA" id="ARBA00004141"/>
    </source>
</evidence>
<keyword evidence="4 6" id="KW-0472">Membrane</keyword>